<proteinExistence type="predicted"/>
<evidence type="ECO:0000313" key="1">
    <source>
        <dbReference type="EMBL" id="KAF0920431.1"/>
    </source>
</evidence>
<reference evidence="1 2" key="1">
    <citation type="submission" date="2019-11" db="EMBL/GenBank/DDBJ databases">
        <title>Whole genome sequence of Oryza granulata.</title>
        <authorList>
            <person name="Li W."/>
        </authorList>
    </citation>
    <scope>NUCLEOTIDE SEQUENCE [LARGE SCALE GENOMIC DNA]</scope>
    <source>
        <strain evidence="2">cv. Menghai</strain>
        <tissue evidence="1">Leaf</tissue>
    </source>
</reference>
<protein>
    <submittedName>
        <fullName evidence="1">Uncharacterized protein</fullName>
    </submittedName>
</protein>
<gene>
    <name evidence="1" type="ORF">E2562_034903</name>
</gene>
<name>A0A6G1E6Z6_9ORYZ</name>
<comment type="caution">
    <text evidence="1">The sequence shown here is derived from an EMBL/GenBank/DDBJ whole genome shotgun (WGS) entry which is preliminary data.</text>
</comment>
<accession>A0A6G1E6Z6</accession>
<keyword evidence="2" id="KW-1185">Reference proteome</keyword>
<dbReference type="AlphaFoldDB" id="A0A6G1E6Z6"/>
<organism evidence="1 2">
    <name type="scientific">Oryza meyeriana var. granulata</name>
    <dbReference type="NCBI Taxonomy" id="110450"/>
    <lineage>
        <taxon>Eukaryota</taxon>
        <taxon>Viridiplantae</taxon>
        <taxon>Streptophyta</taxon>
        <taxon>Embryophyta</taxon>
        <taxon>Tracheophyta</taxon>
        <taxon>Spermatophyta</taxon>
        <taxon>Magnoliopsida</taxon>
        <taxon>Liliopsida</taxon>
        <taxon>Poales</taxon>
        <taxon>Poaceae</taxon>
        <taxon>BOP clade</taxon>
        <taxon>Oryzoideae</taxon>
        <taxon>Oryzeae</taxon>
        <taxon>Oryzinae</taxon>
        <taxon>Oryza</taxon>
        <taxon>Oryza meyeriana</taxon>
    </lineage>
</organism>
<feature type="non-terminal residue" evidence="1">
    <location>
        <position position="66"/>
    </location>
</feature>
<dbReference type="Proteomes" id="UP000479710">
    <property type="component" value="Unassembled WGS sequence"/>
</dbReference>
<evidence type="ECO:0000313" key="2">
    <source>
        <dbReference type="Proteomes" id="UP000479710"/>
    </source>
</evidence>
<dbReference type="EMBL" id="SPHZ02000005">
    <property type="protein sequence ID" value="KAF0920431.1"/>
    <property type="molecule type" value="Genomic_DNA"/>
</dbReference>
<sequence>MPFYLIDGLRENNDDFIPSEPWNGEKFCDDHVDQGNADSDVEEAVDLITEPRQEGVLLLFKVPIPK</sequence>